<dbReference type="PANTHER" id="PTHR10201:SF291">
    <property type="entry name" value="MATRIX METALLOPROTEINASE 1, ISOFORM C-RELATED"/>
    <property type="match status" value="1"/>
</dbReference>
<dbReference type="Pfam" id="PF00413">
    <property type="entry name" value="Peptidase_M10"/>
    <property type="match status" value="1"/>
</dbReference>
<dbReference type="InterPro" id="IPR021190">
    <property type="entry name" value="Pept_M10A"/>
</dbReference>
<keyword evidence="4" id="KW-0479">Metal-binding</keyword>
<evidence type="ECO:0000256" key="9">
    <source>
        <dbReference type="SAM" id="SignalP"/>
    </source>
</evidence>
<evidence type="ECO:0000256" key="8">
    <source>
        <dbReference type="ARBA" id="ARBA00023049"/>
    </source>
</evidence>
<dbReference type="InterPro" id="IPR002477">
    <property type="entry name" value="Peptidoglycan-bd-like"/>
</dbReference>
<reference evidence="11 12" key="1">
    <citation type="submission" date="2022-05" db="EMBL/GenBank/DDBJ databases">
        <authorList>
            <consortium name="Genoscope - CEA"/>
            <person name="William W."/>
        </authorList>
    </citation>
    <scope>NUCLEOTIDE SEQUENCE [LARGE SCALE GENOMIC DNA]</scope>
</reference>
<comment type="caution">
    <text evidence="11">The sequence shown here is derived from an EMBL/GenBank/DDBJ whole genome shotgun (WGS) entry which is preliminary data.</text>
</comment>
<accession>A0ABN8NG31</accession>
<evidence type="ECO:0000256" key="6">
    <source>
        <dbReference type="ARBA" id="ARBA00022801"/>
    </source>
</evidence>
<keyword evidence="6" id="KW-0378">Hydrolase</keyword>
<feature type="chain" id="PRO_5045433109" description="Peptidase metallopeptidase domain-containing protein" evidence="9">
    <location>
        <begin position="19"/>
        <end position="286"/>
    </location>
</feature>
<dbReference type="CDD" id="cd04278">
    <property type="entry name" value="ZnMc_MMP"/>
    <property type="match status" value="1"/>
</dbReference>
<name>A0ABN8NG31_9CNID</name>
<dbReference type="PANTHER" id="PTHR10201">
    <property type="entry name" value="MATRIX METALLOPROTEINASE"/>
    <property type="match status" value="1"/>
</dbReference>
<sequence length="286" mass="32454">MFFLVIFASLFLFQAAVCEEDETEFALNYLSNFGYTSHGRSGSNDAISAIKKFQEFFGLPVTGRLDERTLKEMRKPRCGVKDLVVGKNSMRVKRYSTWWTKWRKTSLKYYMTYGDDMSESKQARIIAKAFKMWSDAAPKLRFTRTFRVSEADIKVSFGRREHYGVPGEGKCYDPFDGKSGIFGGGLVLAHAFFPENGRLHFDDDEKFTEEGSIWGAKSLIHVAVHEIGHILGLRHSNVKGSVMWPTASRGTPKLHDDDIKGIRSLYGMLEQHLTPNHLGFLSPGED</sequence>
<feature type="domain" description="Peptidase metallopeptidase" evidence="10">
    <location>
        <begin position="100"/>
        <end position="268"/>
    </location>
</feature>
<evidence type="ECO:0000313" key="12">
    <source>
        <dbReference type="Proteomes" id="UP001159405"/>
    </source>
</evidence>
<evidence type="ECO:0000256" key="4">
    <source>
        <dbReference type="ARBA" id="ARBA00022723"/>
    </source>
</evidence>
<dbReference type="PRINTS" id="PR00138">
    <property type="entry name" value="MATRIXIN"/>
</dbReference>
<keyword evidence="8" id="KW-0482">Metalloprotease</keyword>
<evidence type="ECO:0000259" key="10">
    <source>
        <dbReference type="SMART" id="SM00235"/>
    </source>
</evidence>
<keyword evidence="3" id="KW-0645">Protease</keyword>
<evidence type="ECO:0000256" key="2">
    <source>
        <dbReference type="ARBA" id="ARBA00010370"/>
    </source>
</evidence>
<dbReference type="InterPro" id="IPR033739">
    <property type="entry name" value="M10A_MMP"/>
</dbReference>
<gene>
    <name evidence="11" type="ORF">PLOB_00013956</name>
</gene>
<dbReference type="InterPro" id="IPR036365">
    <property type="entry name" value="PGBD-like_sf"/>
</dbReference>
<keyword evidence="7" id="KW-0862">Zinc</keyword>
<dbReference type="InterPro" id="IPR024079">
    <property type="entry name" value="MetalloPept_cat_dom_sf"/>
</dbReference>
<dbReference type="Proteomes" id="UP001159405">
    <property type="component" value="Unassembled WGS sequence"/>
</dbReference>
<organism evidence="11 12">
    <name type="scientific">Porites lobata</name>
    <dbReference type="NCBI Taxonomy" id="104759"/>
    <lineage>
        <taxon>Eukaryota</taxon>
        <taxon>Metazoa</taxon>
        <taxon>Cnidaria</taxon>
        <taxon>Anthozoa</taxon>
        <taxon>Hexacorallia</taxon>
        <taxon>Scleractinia</taxon>
        <taxon>Fungiina</taxon>
        <taxon>Poritidae</taxon>
        <taxon>Porites</taxon>
    </lineage>
</organism>
<dbReference type="InterPro" id="IPR006026">
    <property type="entry name" value="Peptidase_Metallo"/>
</dbReference>
<dbReference type="Pfam" id="PF01471">
    <property type="entry name" value="PG_binding_1"/>
    <property type="match status" value="1"/>
</dbReference>
<keyword evidence="5 9" id="KW-0732">Signal</keyword>
<feature type="signal peptide" evidence="9">
    <location>
        <begin position="1"/>
        <end position="18"/>
    </location>
</feature>
<dbReference type="SMART" id="SM00235">
    <property type="entry name" value="ZnMc"/>
    <property type="match status" value="1"/>
</dbReference>
<evidence type="ECO:0000313" key="11">
    <source>
        <dbReference type="EMBL" id="CAH3106009.1"/>
    </source>
</evidence>
<dbReference type="SUPFAM" id="SSF55486">
    <property type="entry name" value="Metalloproteases ('zincins'), catalytic domain"/>
    <property type="match status" value="1"/>
</dbReference>
<comment type="similarity">
    <text evidence="2">Belongs to the peptidase M10A family.</text>
</comment>
<comment type="cofactor">
    <cofactor evidence="1">
        <name>Zn(2+)</name>
        <dbReference type="ChEBI" id="CHEBI:29105"/>
    </cofactor>
</comment>
<evidence type="ECO:0000256" key="7">
    <source>
        <dbReference type="ARBA" id="ARBA00022833"/>
    </source>
</evidence>
<dbReference type="SUPFAM" id="SSF47090">
    <property type="entry name" value="PGBD-like"/>
    <property type="match status" value="1"/>
</dbReference>
<evidence type="ECO:0000256" key="3">
    <source>
        <dbReference type="ARBA" id="ARBA00022670"/>
    </source>
</evidence>
<proteinExistence type="inferred from homology"/>
<protein>
    <recommendedName>
        <fullName evidence="10">Peptidase metallopeptidase domain-containing protein</fullName>
    </recommendedName>
</protein>
<dbReference type="Gene3D" id="3.40.390.10">
    <property type="entry name" value="Collagenase (Catalytic Domain)"/>
    <property type="match status" value="1"/>
</dbReference>
<keyword evidence="12" id="KW-1185">Reference proteome</keyword>
<dbReference type="InterPro" id="IPR001818">
    <property type="entry name" value="Pept_M10_metallopeptidase"/>
</dbReference>
<dbReference type="EMBL" id="CALNXK010000018">
    <property type="protein sequence ID" value="CAH3106009.1"/>
    <property type="molecule type" value="Genomic_DNA"/>
</dbReference>
<evidence type="ECO:0000256" key="5">
    <source>
        <dbReference type="ARBA" id="ARBA00022729"/>
    </source>
</evidence>
<evidence type="ECO:0000256" key="1">
    <source>
        <dbReference type="ARBA" id="ARBA00001947"/>
    </source>
</evidence>